<dbReference type="PANTHER" id="PTHR24388">
    <property type="entry name" value="ZINC FINGER PROTEIN"/>
    <property type="match status" value="1"/>
</dbReference>
<dbReference type="AlphaFoldDB" id="A0A8S1F4M2"/>
<dbReference type="Pfam" id="PF00096">
    <property type="entry name" value="zf-C2H2"/>
    <property type="match status" value="2"/>
</dbReference>
<dbReference type="SMART" id="SM00355">
    <property type="entry name" value="ZnF_C2H2"/>
    <property type="match status" value="2"/>
</dbReference>
<evidence type="ECO:0000256" key="7">
    <source>
        <dbReference type="ARBA" id="ARBA00023242"/>
    </source>
</evidence>
<reference evidence="11 12" key="1">
    <citation type="submission" date="2020-04" db="EMBL/GenBank/DDBJ databases">
        <authorList>
            <person name="Laetsch R D."/>
            <person name="Stevens L."/>
            <person name="Kumar S."/>
            <person name="Blaxter L. M."/>
        </authorList>
    </citation>
    <scope>NUCLEOTIDE SEQUENCE [LARGE SCALE GENOMIC DNA]</scope>
</reference>
<feature type="region of interest" description="Disordered" evidence="9">
    <location>
        <begin position="255"/>
        <end position="277"/>
    </location>
</feature>
<evidence type="ECO:0000256" key="4">
    <source>
        <dbReference type="ARBA" id="ARBA00022771"/>
    </source>
</evidence>
<protein>
    <recommendedName>
        <fullName evidence="10">C2H2-type domain-containing protein</fullName>
    </recommendedName>
</protein>
<keyword evidence="4 8" id="KW-0863">Zinc-finger</keyword>
<dbReference type="InterPro" id="IPR013087">
    <property type="entry name" value="Znf_C2H2_type"/>
</dbReference>
<comment type="caution">
    <text evidence="11">The sequence shown here is derived from an EMBL/GenBank/DDBJ whole genome shotgun (WGS) entry which is preliminary data.</text>
</comment>
<name>A0A8S1F4M2_9PELO</name>
<dbReference type="GO" id="GO:0000981">
    <property type="term" value="F:DNA-binding transcription factor activity, RNA polymerase II-specific"/>
    <property type="evidence" value="ECO:0007669"/>
    <property type="project" value="TreeGrafter"/>
</dbReference>
<dbReference type="OrthoDB" id="5855904at2759"/>
<keyword evidence="7" id="KW-0539">Nucleus</keyword>
<dbReference type="PROSITE" id="PS50157">
    <property type="entry name" value="ZINC_FINGER_C2H2_2"/>
    <property type="match status" value="2"/>
</dbReference>
<evidence type="ECO:0000259" key="10">
    <source>
        <dbReference type="PROSITE" id="PS50157"/>
    </source>
</evidence>
<accession>A0A8S1F4M2</accession>
<evidence type="ECO:0000256" key="8">
    <source>
        <dbReference type="PROSITE-ProRule" id="PRU00042"/>
    </source>
</evidence>
<gene>
    <name evidence="11" type="ORF">CBOVIS_LOCUS10588</name>
</gene>
<keyword evidence="2" id="KW-0479">Metal-binding</keyword>
<evidence type="ECO:0000256" key="5">
    <source>
        <dbReference type="ARBA" id="ARBA00022833"/>
    </source>
</evidence>
<dbReference type="PROSITE" id="PS00028">
    <property type="entry name" value="ZINC_FINGER_C2H2_1"/>
    <property type="match status" value="1"/>
</dbReference>
<evidence type="ECO:0000256" key="6">
    <source>
        <dbReference type="ARBA" id="ARBA00023125"/>
    </source>
</evidence>
<keyword evidence="12" id="KW-1185">Reference proteome</keyword>
<organism evidence="11 12">
    <name type="scientific">Caenorhabditis bovis</name>
    <dbReference type="NCBI Taxonomy" id="2654633"/>
    <lineage>
        <taxon>Eukaryota</taxon>
        <taxon>Metazoa</taxon>
        <taxon>Ecdysozoa</taxon>
        <taxon>Nematoda</taxon>
        <taxon>Chromadorea</taxon>
        <taxon>Rhabditida</taxon>
        <taxon>Rhabditina</taxon>
        <taxon>Rhabditomorpha</taxon>
        <taxon>Rhabditoidea</taxon>
        <taxon>Rhabditidae</taxon>
        <taxon>Peloderinae</taxon>
        <taxon>Caenorhabditis</taxon>
    </lineage>
</organism>
<evidence type="ECO:0000256" key="2">
    <source>
        <dbReference type="ARBA" id="ARBA00022723"/>
    </source>
</evidence>
<sequence>MSIHTRSGMDYSSFLKATAYIEEYQKRQMIQENNSSPSTSNFPSNTDINQLMANVREFMAEQRKLNEKVEHFLTTQQAINTLVLDKMTKCKCIGMDAIPDHLRSNFTTGTFCDMPPVPVFNLTIPPNYQNDAPSSQIDVELLKMHQLIEQKDSSDSVKVEVEEKPTTSNFDNTVSDLLIGNDMKWNRSKKSYKCSECDKVFREKHGLKQHQLIHDSSGAFFCDICGKRYTRQESVNRHKRTSQCHKNVVMNDSNSMASSSHPMTMIFNSNSSQNFQM</sequence>
<dbReference type="SUPFAM" id="SSF57667">
    <property type="entry name" value="beta-beta-alpha zinc fingers"/>
    <property type="match status" value="1"/>
</dbReference>
<dbReference type="FunFam" id="3.30.160.60:FF:000045">
    <property type="entry name" value="ZFP69 zinc finger protein B"/>
    <property type="match status" value="1"/>
</dbReference>
<dbReference type="InterPro" id="IPR050527">
    <property type="entry name" value="Snail/Krueppel_Znf"/>
</dbReference>
<evidence type="ECO:0000313" key="11">
    <source>
        <dbReference type="EMBL" id="CAB3408860.1"/>
    </source>
</evidence>
<dbReference type="GO" id="GO:0000978">
    <property type="term" value="F:RNA polymerase II cis-regulatory region sequence-specific DNA binding"/>
    <property type="evidence" value="ECO:0007669"/>
    <property type="project" value="TreeGrafter"/>
</dbReference>
<feature type="domain" description="C2H2-type" evidence="10">
    <location>
        <begin position="192"/>
        <end position="219"/>
    </location>
</feature>
<dbReference type="EMBL" id="CADEPM010000007">
    <property type="protein sequence ID" value="CAB3408860.1"/>
    <property type="molecule type" value="Genomic_DNA"/>
</dbReference>
<evidence type="ECO:0000256" key="3">
    <source>
        <dbReference type="ARBA" id="ARBA00022737"/>
    </source>
</evidence>
<keyword evidence="6" id="KW-0238">DNA-binding</keyword>
<dbReference type="Proteomes" id="UP000494206">
    <property type="component" value="Unassembled WGS sequence"/>
</dbReference>
<proteinExistence type="predicted"/>
<dbReference type="GO" id="GO:0008270">
    <property type="term" value="F:zinc ion binding"/>
    <property type="evidence" value="ECO:0007669"/>
    <property type="project" value="UniProtKB-KW"/>
</dbReference>
<dbReference type="InterPro" id="IPR036236">
    <property type="entry name" value="Znf_C2H2_sf"/>
</dbReference>
<feature type="domain" description="C2H2-type" evidence="10">
    <location>
        <begin position="220"/>
        <end position="245"/>
    </location>
</feature>
<dbReference type="GO" id="GO:0005634">
    <property type="term" value="C:nucleus"/>
    <property type="evidence" value="ECO:0007669"/>
    <property type="project" value="UniProtKB-SubCell"/>
</dbReference>
<keyword evidence="5" id="KW-0862">Zinc</keyword>
<evidence type="ECO:0000313" key="12">
    <source>
        <dbReference type="Proteomes" id="UP000494206"/>
    </source>
</evidence>
<dbReference type="Gene3D" id="3.30.160.60">
    <property type="entry name" value="Classic Zinc Finger"/>
    <property type="match status" value="2"/>
</dbReference>
<evidence type="ECO:0000256" key="9">
    <source>
        <dbReference type="SAM" id="MobiDB-lite"/>
    </source>
</evidence>
<keyword evidence="3" id="KW-0677">Repeat</keyword>
<comment type="subcellular location">
    <subcellularLocation>
        <location evidence="1">Nucleus</location>
    </subcellularLocation>
</comment>
<evidence type="ECO:0000256" key="1">
    <source>
        <dbReference type="ARBA" id="ARBA00004123"/>
    </source>
</evidence>
<dbReference type="PANTHER" id="PTHR24388:SF53">
    <property type="entry name" value="CHORION TRANSCRIPTION FACTOR CF2-RELATED"/>
    <property type="match status" value="1"/>
</dbReference>